<feature type="transmembrane region" description="Helical" evidence="4">
    <location>
        <begin position="213"/>
        <end position="233"/>
    </location>
</feature>
<keyword evidence="4" id="KW-1133">Transmembrane helix</keyword>
<gene>
    <name evidence="6" type="ORF">GNZ21_11690</name>
</gene>
<feature type="compositionally biased region" description="Polar residues" evidence="3">
    <location>
        <begin position="15"/>
        <end position="31"/>
    </location>
</feature>
<dbReference type="GO" id="GO:0046688">
    <property type="term" value="P:response to copper ion"/>
    <property type="evidence" value="ECO:0007669"/>
    <property type="project" value="InterPro"/>
</dbReference>
<dbReference type="Gene3D" id="2.60.40.1220">
    <property type="match status" value="1"/>
</dbReference>
<proteinExistence type="predicted"/>
<evidence type="ECO:0000256" key="3">
    <source>
        <dbReference type="SAM" id="MobiDB-lite"/>
    </source>
</evidence>
<dbReference type="GO" id="GO:0042597">
    <property type="term" value="C:periplasmic space"/>
    <property type="evidence" value="ECO:0007669"/>
    <property type="project" value="InterPro"/>
</dbReference>
<sequence>MNSNAVLHRARNHPVKSTSDTVVSDHNPTSSTYGPLKRGLLGIGAFLSASVVAQLSSIAPAVAHDVLLSSTPEPDQVVSEPLDAVELEFSGSGLIASESINNVIQVVDSDGENWAGNVEVDGPTATAELGDGLPDGSYEVVYRVAYSDGHVEEESFDFEMRANPENPVEDAQEDEQDSGATTDEEPEPTDQAPRQEVPSDEDRTTSDEPDSTSVWPVFAVIAAVIAAGVVTVLERRRARSKKADDSIREEPRP</sequence>
<comment type="caution">
    <text evidence="6">The sequence shown here is derived from an EMBL/GenBank/DDBJ whole genome shotgun (WGS) entry which is preliminary data.</text>
</comment>
<evidence type="ECO:0000256" key="2">
    <source>
        <dbReference type="ARBA" id="ARBA00023008"/>
    </source>
</evidence>
<dbReference type="InterPro" id="IPR007348">
    <property type="entry name" value="CopC_dom"/>
</dbReference>
<feature type="compositionally biased region" description="Acidic residues" evidence="3">
    <location>
        <begin position="167"/>
        <end position="188"/>
    </location>
</feature>
<feature type="region of interest" description="Disordered" evidence="3">
    <location>
        <begin position="165"/>
        <end position="214"/>
    </location>
</feature>
<feature type="region of interest" description="Disordered" evidence="3">
    <location>
        <begin position="1"/>
        <end position="31"/>
    </location>
</feature>
<dbReference type="InterPro" id="IPR014755">
    <property type="entry name" value="Cu-Rt/internalin_Ig-like"/>
</dbReference>
<organism evidence="6 7">
    <name type="scientific">Nesterenkonia alkaliphila</name>
    <dbReference type="NCBI Taxonomy" id="1463631"/>
    <lineage>
        <taxon>Bacteria</taxon>
        <taxon>Bacillati</taxon>
        <taxon>Actinomycetota</taxon>
        <taxon>Actinomycetes</taxon>
        <taxon>Micrococcales</taxon>
        <taxon>Micrococcaceae</taxon>
        <taxon>Nesterenkonia</taxon>
    </lineage>
</organism>
<accession>A0A7K1UKK0</accession>
<evidence type="ECO:0000256" key="4">
    <source>
        <dbReference type="SAM" id="Phobius"/>
    </source>
</evidence>
<dbReference type="AlphaFoldDB" id="A0A7K1UKK0"/>
<dbReference type="EMBL" id="WRPM01000085">
    <property type="protein sequence ID" value="MVT27013.1"/>
    <property type="molecule type" value="Genomic_DNA"/>
</dbReference>
<evidence type="ECO:0000313" key="7">
    <source>
        <dbReference type="Proteomes" id="UP000460157"/>
    </source>
</evidence>
<keyword evidence="4" id="KW-0812">Transmembrane</keyword>
<keyword evidence="4" id="KW-0472">Membrane</keyword>
<protein>
    <recommendedName>
        <fullName evidence="5">CopC domain-containing protein</fullName>
    </recommendedName>
</protein>
<reference evidence="6 7" key="1">
    <citation type="submission" date="2019-12" db="EMBL/GenBank/DDBJ databases">
        <title>Nesterenkonia muleiensis sp. nov., a novel actinobacterium isolated from sap of Populus euphratica.</title>
        <authorList>
            <person name="Wang R."/>
        </authorList>
    </citation>
    <scope>NUCLEOTIDE SEQUENCE [LARGE SCALE GENOMIC DNA]</scope>
    <source>
        <strain evidence="6 7">F10</strain>
    </source>
</reference>
<feature type="domain" description="CopC" evidence="5">
    <location>
        <begin position="64"/>
        <end position="159"/>
    </location>
</feature>
<evidence type="ECO:0000313" key="6">
    <source>
        <dbReference type="EMBL" id="MVT27013.1"/>
    </source>
</evidence>
<dbReference type="GO" id="GO:0005507">
    <property type="term" value="F:copper ion binding"/>
    <property type="evidence" value="ECO:0007669"/>
    <property type="project" value="InterPro"/>
</dbReference>
<dbReference type="SUPFAM" id="SSF81296">
    <property type="entry name" value="E set domains"/>
    <property type="match status" value="1"/>
</dbReference>
<keyword evidence="7" id="KW-1185">Reference proteome</keyword>
<keyword evidence="2" id="KW-0186">Copper</keyword>
<name>A0A7K1UKK0_9MICC</name>
<evidence type="ECO:0000259" key="5">
    <source>
        <dbReference type="Pfam" id="PF04234"/>
    </source>
</evidence>
<dbReference type="Pfam" id="PF04234">
    <property type="entry name" value="CopC"/>
    <property type="match status" value="1"/>
</dbReference>
<keyword evidence="1" id="KW-0732">Signal</keyword>
<evidence type="ECO:0000256" key="1">
    <source>
        <dbReference type="ARBA" id="ARBA00022729"/>
    </source>
</evidence>
<dbReference type="InterPro" id="IPR014756">
    <property type="entry name" value="Ig_E-set"/>
</dbReference>
<dbReference type="Proteomes" id="UP000460157">
    <property type="component" value="Unassembled WGS sequence"/>
</dbReference>